<keyword evidence="6" id="KW-1185">Reference proteome</keyword>
<dbReference type="PANTHER" id="PTHR45929:SF7">
    <property type="entry name" value="LAS SEVENTEEN-BINDING PROTEIN 1"/>
    <property type="match status" value="1"/>
</dbReference>
<dbReference type="PRINTS" id="PR00452">
    <property type="entry name" value="SH3DOMAIN"/>
</dbReference>
<dbReference type="PRINTS" id="PR00499">
    <property type="entry name" value="P67PHOX"/>
</dbReference>
<dbReference type="AlphaFoldDB" id="G8JN11"/>
<organism evidence="5 6">
    <name type="scientific">Eremothecium cymbalariae (strain CBS 270.75 / DBVPG 7215 / KCTC 17166 / NRRL Y-17582)</name>
    <name type="common">Yeast</name>
    <dbReference type="NCBI Taxonomy" id="931890"/>
    <lineage>
        <taxon>Eukaryota</taxon>
        <taxon>Fungi</taxon>
        <taxon>Dikarya</taxon>
        <taxon>Ascomycota</taxon>
        <taxon>Saccharomycotina</taxon>
        <taxon>Saccharomycetes</taxon>
        <taxon>Saccharomycetales</taxon>
        <taxon>Saccharomycetaceae</taxon>
        <taxon>Eremothecium</taxon>
    </lineage>
</organism>
<dbReference type="Gene3D" id="2.30.30.40">
    <property type="entry name" value="SH3 Domains"/>
    <property type="match status" value="1"/>
</dbReference>
<keyword evidence="1 2" id="KW-0728">SH3 domain</keyword>
<dbReference type="InterPro" id="IPR050670">
    <property type="entry name" value="STAM"/>
</dbReference>
<dbReference type="EMBL" id="CP002497">
    <property type="protein sequence ID" value="AET37475.1"/>
    <property type="molecule type" value="Genomic_DNA"/>
</dbReference>
<dbReference type="Proteomes" id="UP000006790">
    <property type="component" value="Chromosome 1"/>
</dbReference>
<dbReference type="GeneID" id="11469635"/>
<dbReference type="STRING" id="931890.G8JN11"/>
<dbReference type="RefSeq" id="XP_003644292.1">
    <property type="nucleotide sequence ID" value="XM_003644244.1"/>
</dbReference>
<evidence type="ECO:0000259" key="4">
    <source>
        <dbReference type="PROSITE" id="PS50002"/>
    </source>
</evidence>
<evidence type="ECO:0000256" key="3">
    <source>
        <dbReference type="SAM" id="MobiDB-lite"/>
    </source>
</evidence>
<feature type="domain" description="SH3" evidence="4">
    <location>
        <begin position="53"/>
        <end position="112"/>
    </location>
</feature>
<name>G8JN11_ERECY</name>
<protein>
    <recommendedName>
        <fullName evidence="4">SH3 domain-containing protein</fullName>
    </recommendedName>
</protein>
<dbReference type="InterPro" id="IPR001452">
    <property type="entry name" value="SH3_domain"/>
</dbReference>
<reference evidence="6" key="1">
    <citation type="journal article" date="2012" name="G3 (Bethesda)">
        <title>Pichia sorbitophila, an interspecies yeast hybrid reveals early steps of genome resolution following polyploidization.</title>
        <authorList>
            <person name="Leh Louis V."/>
            <person name="Despons L."/>
            <person name="Friedrich A."/>
            <person name="Martin T."/>
            <person name="Durrens P."/>
            <person name="Casaregola S."/>
            <person name="Neuveglise C."/>
            <person name="Fairhead C."/>
            <person name="Marck C."/>
            <person name="Cruz J.A."/>
            <person name="Straub M.L."/>
            <person name="Kugler V."/>
            <person name="Sacerdot C."/>
            <person name="Uzunov Z."/>
            <person name="Thierry A."/>
            <person name="Weiss S."/>
            <person name="Bleykasten C."/>
            <person name="De Montigny J."/>
            <person name="Jacques N."/>
            <person name="Jung P."/>
            <person name="Lemaire M."/>
            <person name="Mallet S."/>
            <person name="Morel G."/>
            <person name="Richard G.F."/>
            <person name="Sarkar A."/>
            <person name="Savel G."/>
            <person name="Schacherer J."/>
            <person name="Seret M.L."/>
            <person name="Talla E."/>
            <person name="Samson G."/>
            <person name="Jubin C."/>
            <person name="Poulain J."/>
            <person name="Vacherie B."/>
            <person name="Barbe V."/>
            <person name="Pelletier E."/>
            <person name="Sherman D.J."/>
            <person name="Westhof E."/>
            <person name="Weissenbach J."/>
            <person name="Baret P.V."/>
            <person name="Wincker P."/>
            <person name="Gaillardin C."/>
            <person name="Dujon B."/>
            <person name="Souciet J.L."/>
        </authorList>
    </citation>
    <scope>NUCLEOTIDE SEQUENCE [LARGE SCALE GENOMIC DNA]</scope>
    <source>
        <strain evidence="6">CBS 270.75 / DBVPG 7215 / KCTC 17166 / NRRL Y-17582</strain>
    </source>
</reference>
<feature type="region of interest" description="Disordered" evidence="3">
    <location>
        <begin position="132"/>
        <end position="158"/>
    </location>
</feature>
<feature type="compositionally biased region" description="Polar residues" evidence="3">
    <location>
        <begin position="132"/>
        <end position="143"/>
    </location>
</feature>
<dbReference type="FunCoup" id="G8JN11">
    <property type="interactions" value="161"/>
</dbReference>
<sequence length="253" mass="27351">MSSSLINRSLANIKTELEFLVESNVISQSQSQQILSMLSNPREGTMKAASQQVLKEYVEALYAFVPQQPGDLEFKVGDKIEVLEKPSADWYKGQHNGRVGMFPSNYVKSLRTLPNGGRFDEPPPQYSLMVQDTAHSSSSNHSQLPPAPPAPIGGGYYQQPSLPPAASSYYQQQQIPMPLGSSSYQQNPAPPVQYQQPVAQPVVQQAAPQAVEQAQGQSSGGSDIFKKFGSKLGNAAVFGAGATMGSELVHHIF</sequence>
<dbReference type="eggNOG" id="KOG3601">
    <property type="taxonomic scope" value="Eukaryota"/>
</dbReference>
<accession>G8JN11</accession>
<dbReference type="InParanoid" id="G8JN11"/>
<dbReference type="OMA" id="THIASQT"/>
<proteinExistence type="predicted"/>
<evidence type="ECO:0000256" key="2">
    <source>
        <dbReference type="PROSITE-ProRule" id="PRU00192"/>
    </source>
</evidence>
<dbReference type="PANTHER" id="PTHR45929">
    <property type="entry name" value="JAK PATHWAY SIGNAL TRANSDUCTION ADAPTOR MOLECULE"/>
    <property type="match status" value="1"/>
</dbReference>
<dbReference type="HOGENOM" id="CLU_064525_2_0_1"/>
<dbReference type="PROSITE" id="PS50002">
    <property type="entry name" value="SH3"/>
    <property type="match status" value="1"/>
</dbReference>
<dbReference type="Pfam" id="PF00018">
    <property type="entry name" value="SH3_1"/>
    <property type="match status" value="1"/>
</dbReference>
<gene>
    <name evidence="5" type="ordered locus">Ecym_1228</name>
</gene>
<dbReference type="SMART" id="SM00326">
    <property type="entry name" value="SH3"/>
    <property type="match status" value="1"/>
</dbReference>
<dbReference type="KEGG" id="erc:Ecym_1228"/>
<evidence type="ECO:0000313" key="5">
    <source>
        <dbReference type="EMBL" id="AET37475.1"/>
    </source>
</evidence>
<dbReference type="InterPro" id="IPR036028">
    <property type="entry name" value="SH3-like_dom_sf"/>
</dbReference>
<evidence type="ECO:0000256" key="1">
    <source>
        <dbReference type="ARBA" id="ARBA00022443"/>
    </source>
</evidence>
<dbReference type="OrthoDB" id="6250593at2759"/>
<dbReference type="SUPFAM" id="SSF50044">
    <property type="entry name" value="SH3-domain"/>
    <property type="match status" value="1"/>
</dbReference>
<evidence type="ECO:0000313" key="6">
    <source>
        <dbReference type="Proteomes" id="UP000006790"/>
    </source>
</evidence>